<gene>
    <name evidence="2" type="ORF">SMRZ_LOCUS377</name>
</gene>
<dbReference type="AlphaFoldDB" id="A0A183L9A2"/>
<feature type="compositionally biased region" description="Acidic residues" evidence="1">
    <location>
        <begin position="119"/>
        <end position="130"/>
    </location>
</feature>
<feature type="compositionally biased region" description="Basic and acidic residues" evidence="1">
    <location>
        <begin position="109"/>
        <end position="118"/>
    </location>
</feature>
<reference evidence="2 3" key="1">
    <citation type="submission" date="2018-11" db="EMBL/GenBank/DDBJ databases">
        <authorList>
            <consortium name="Pathogen Informatics"/>
        </authorList>
    </citation>
    <scope>NUCLEOTIDE SEQUENCE [LARGE SCALE GENOMIC DNA]</scope>
    <source>
        <strain evidence="2 3">Zambia</strain>
    </source>
</reference>
<keyword evidence="3" id="KW-1185">Reference proteome</keyword>
<accession>A0A183L9A2</accession>
<dbReference type="Proteomes" id="UP000277204">
    <property type="component" value="Unassembled WGS sequence"/>
</dbReference>
<evidence type="ECO:0000313" key="3">
    <source>
        <dbReference type="Proteomes" id="UP000277204"/>
    </source>
</evidence>
<evidence type="ECO:0000256" key="1">
    <source>
        <dbReference type="SAM" id="MobiDB-lite"/>
    </source>
</evidence>
<dbReference type="EMBL" id="UZAI01000070">
    <property type="protein sequence ID" value="VDO47689.1"/>
    <property type="molecule type" value="Genomic_DNA"/>
</dbReference>
<sequence length="130" mass="15491">MRPKLMEHWTTVEMALQSFNIVFLQDTDKLNEFKITINNSFQALQDLLKKDVLFRKEHHHKEWISLETLDKIHEKINNKTAINNTRTRTENVEAQAEYTEANRQAKKSNRADKQRFVEDLETTMEEAEET</sequence>
<name>A0A183L9A2_9TREM</name>
<protein>
    <submittedName>
        <fullName evidence="2">Uncharacterized protein</fullName>
    </submittedName>
</protein>
<proteinExistence type="predicted"/>
<evidence type="ECO:0000313" key="2">
    <source>
        <dbReference type="EMBL" id="VDO47689.1"/>
    </source>
</evidence>
<feature type="region of interest" description="Disordered" evidence="1">
    <location>
        <begin position="96"/>
        <end position="130"/>
    </location>
</feature>
<organism evidence="2 3">
    <name type="scientific">Schistosoma margrebowiei</name>
    <dbReference type="NCBI Taxonomy" id="48269"/>
    <lineage>
        <taxon>Eukaryota</taxon>
        <taxon>Metazoa</taxon>
        <taxon>Spiralia</taxon>
        <taxon>Lophotrochozoa</taxon>
        <taxon>Platyhelminthes</taxon>
        <taxon>Trematoda</taxon>
        <taxon>Digenea</taxon>
        <taxon>Strigeidida</taxon>
        <taxon>Schistosomatoidea</taxon>
        <taxon>Schistosomatidae</taxon>
        <taxon>Schistosoma</taxon>
    </lineage>
</organism>